<dbReference type="STRING" id="446470.Snas_2455"/>
<gene>
    <name evidence="1" type="ordered locus">Snas_2455</name>
</gene>
<dbReference type="EMBL" id="CP001778">
    <property type="protein sequence ID" value="ADD42138.1"/>
    <property type="molecule type" value="Genomic_DNA"/>
</dbReference>
<organism evidence="1 2">
    <name type="scientific">Stackebrandtia nassauensis (strain DSM 44728 / CIP 108903 / NRRL B-16338 / NBRC 102104 / LLR-40K-21)</name>
    <dbReference type="NCBI Taxonomy" id="446470"/>
    <lineage>
        <taxon>Bacteria</taxon>
        <taxon>Bacillati</taxon>
        <taxon>Actinomycetota</taxon>
        <taxon>Actinomycetes</taxon>
        <taxon>Glycomycetales</taxon>
        <taxon>Glycomycetaceae</taxon>
        <taxon>Stackebrandtia</taxon>
    </lineage>
</organism>
<dbReference type="Proteomes" id="UP000000844">
    <property type="component" value="Chromosome"/>
</dbReference>
<evidence type="ECO:0000313" key="2">
    <source>
        <dbReference type="Proteomes" id="UP000000844"/>
    </source>
</evidence>
<protein>
    <submittedName>
        <fullName evidence="1">Uncharacterized protein</fullName>
    </submittedName>
</protein>
<evidence type="ECO:0000313" key="1">
    <source>
        <dbReference type="EMBL" id="ADD42138.1"/>
    </source>
</evidence>
<reference evidence="1 2" key="1">
    <citation type="journal article" date="2009" name="Stand. Genomic Sci.">
        <title>Complete genome sequence of Stackebrandtia nassauensis type strain (LLR-40K-21).</title>
        <authorList>
            <person name="Munk C."/>
            <person name="Lapidus A."/>
            <person name="Copeland A."/>
            <person name="Jando M."/>
            <person name="Mayilraj S."/>
            <person name="Glavina Del Rio T."/>
            <person name="Nolan M."/>
            <person name="Chen F."/>
            <person name="Lucas S."/>
            <person name="Tice H."/>
            <person name="Cheng J.F."/>
            <person name="Han C."/>
            <person name="Detter J.C."/>
            <person name="Bruce D."/>
            <person name="Goodwin L."/>
            <person name="Chain P."/>
            <person name="Pitluck S."/>
            <person name="Goker M."/>
            <person name="Ovchinikova G."/>
            <person name="Pati A."/>
            <person name="Ivanova N."/>
            <person name="Mavromatis K."/>
            <person name="Chen A."/>
            <person name="Palaniappan K."/>
            <person name="Land M."/>
            <person name="Hauser L."/>
            <person name="Chang Y.J."/>
            <person name="Jeffries C.D."/>
            <person name="Bristow J."/>
            <person name="Eisen J.A."/>
            <person name="Markowitz V."/>
            <person name="Hugenholtz P."/>
            <person name="Kyrpides N.C."/>
            <person name="Klenk H.P."/>
        </authorList>
    </citation>
    <scope>NUCLEOTIDE SEQUENCE [LARGE SCALE GENOMIC DNA]</scope>
    <source>
        <strain evidence="2">DSM 44728 / CIP 108903 / NRRL B-16338 / NBRC 102104 / LLR-40K-21</strain>
    </source>
</reference>
<dbReference type="KEGG" id="sna:Snas_2455"/>
<sequence length="38" mass="4067">MKQSNKAKLESMLGAVERKRPATKPSRATCTAAAYCAP</sequence>
<dbReference type="HOGENOM" id="CLU_220073_0_0_11"/>
<keyword evidence="2" id="KW-1185">Reference proteome</keyword>
<accession>D3Q4V8</accession>
<name>D3Q4V8_STANL</name>
<dbReference type="AlphaFoldDB" id="D3Q4V8"/>
<proteinExistence type="predicted"/>